<dbReference type="EMBL" id="AONC01000038">
    <property type="protein sequence ID" value="EXJ14599.1"/>
    <property type="molecule type" value="Genomic_DNA"/>
</dbReference>
<organism evidence="1 2">
    <name type="scientific">Imhoffiella purpurea</name>
    <dbReference type="NCBI Taxonomy" id="1249627"/>
    <lineage>
        <taxon>Bacteria</taxon>
        <taxon>Pseudomonadati</taxon>
        <taxon>Pseudomonadota</taxon>
        <taxon>Gammaproteobacteria</taxon>
        <taxon>Chromatiales</taxon>
        <taxon>Chromatiaceae</taxon>
        <taxon>Imhoffiella</taxon>
    </lineage>
</organism>
<dbReference type="AlphaFoldDB" id="W9V5G7"/>
<name>W9V5G7_9GAMM</name>
<keyword evidence="2" id="KW-1185">Reference proteome</keyword>
<sequence>MVEETCQSCLDIHLRVSAAFEGAKYTLEERRDFAVSVIQNSSGTSAATLRWIEEYRATWGVDPVKEAIMQRDIMARMKASGADVTGIQ</sequence>
<evidence type="ECO:0000313" key="1">
    <source>
        <dbReference type="EMBL" id="EXJ14599.1"/>
    </source>
</evidence>
<accession>W9V5G7</accession>
<reference evidence="1 2" key="1">
    <citation type="submission" date="2012-11" db="EMBL/GenBank/DDBJ databases">
        <title>Genome assembly of Thiorhodococcus sp. AK35.</title>
        <authorList>
            <person name="Nupur N."/>
            <person name="Khatri I."/>
            <person name="Subramanian S."/>
            <person name="Pinnaka A."/>
        </authorList>
    </citation>
    <scope>NUCLEOTIDE SEQUENCE [LARGE SCALE GENOMIC DNA]</scope>
    <source>
        <strain evidence="1 2">AK35</strain>
    </source>
</reference>
<evidence type="ECO:0000313" key="2">
    <source>
        <dbReference type="Proteomes" id="UP000019460"/>
    </source>
</evidence>
<dbReference type="PATRIC" id="fig|1249627.3.peg.2611"/>
<protein>
    <submittedName>
        <fullName evidence="1">Uncharacterized protein</fullName>
    </submittedName>
</protein>
<gene>
    <name evidence="1" type="ORF">D779_2293</name>
</gene>
<proteinExistence type="predicted"/>
<comment type="caution">
    <text evidence="1">The sequence shown here is derived from an EMBL/GenBank/DDBJ whole genome shotgun (WGS) entry which is preliminary data.</text>
</comment>
<dbReference type="Proteomes" id="UP000019460">
    <property type="component" value="Unassembled WGS sequence"/>
</dbReference>
<dbReference type="STRING" id="1249627.D779_2293"/>